<accession>A0A225DIF8</accession>
<dbReference type="EMBL" id="NIDE01000006">
    <property type="protein sequence ID" value="OWK41231.1"/>
    <property type="molecule type" value="Genomic_DNA"/>
</dbReference>
<keyword evidence="2" id="KW-1185">Reference proteome</keyword>
<sequence length="40" mass="4275">MGLAHCAKPLVAFGASLWEAEQWVLSSSDSAPEMGGFFVF</sequence>
<comment type="caution">
    <text evidence="1">The sequence shown here is derived from an EMBL/GenBank/DDBJ whole genome shotgun (WGS) entry which is preliminary data.</text>
</comment>
<reference evidence="2" key="1">
    <citation type="submission" date="2017-06" db="EMBL/GenBank/DDBJ databases">
        <title>Genome analysis of Fimbriiglobus ruber SP5, the first member of the order Planctomycetales with confirmed chitinolytic capability.</title>
        <authorList>
            <person name="Ravin N.V."/>
            <person name="Rakitin A.L."/>
            <person name="Ivanova A.A."/>
            <person name="Beletsky A.V."/>
            <person name="Kulichevskaya I.S."/>
            <person name="Mardanov A.V."/>
            <person name="Dedysh S.N."/>
        </authorList>
    </citation>
    <scope>NUCLEOTIDE SEQUENCE [LARGE SCALE GENOMIC DNA]</scope>
    <source>
        <strain evidence="2">SP5</strain>
    </source>
</reference>
<dbReference type="AlphaFoldDB" id="A0A225DIF8"/>
<gene>
    <name evidence="1" type="ORF">FRUB_04594</name>
</gene>
<protein>
    <submittedName>
        <fullName evidence="1">Uncharacterized protein</fullName>
    </submittedName>
</protein>
<name>A0A225DIF8_9BACT</name>
<proteinExistence type="predicted"/>
<evidence type="ECO:0000313" key="1">
    <source>
        <dbReference type="EMBL" id="OWK41231.1"/>
    </source>
</evidence>
<evidence type="ECO:0000313" key="2">
    <source>
        <dbReference type="Proteomes" id="UP000214646"/>
    </source>
</evidence>
<dbReference type="Proteomes" id="UP000214646">
    <property type="component" value="Unassembled WGS sequence"/>
</dbReference>
<organism evidence="1 2">
    <name type="scientific">Fimbriiglobus ruber</name>
    <dbReference type="NCBI Taxonomy" id="1908690"/>
    <lineage>
        <taxon>Bacteria</taxon>
        <taxon>Pseudomonadati</taxon>
        <taxon>Planctomycetota</taxon>
        <taxon>Planctomycetia</taxon>
        <taxon>Gemmatales</taxon>
        <taxon>Gemmataceae</taxon>
        <taxon>Fimbriiglobus</taxon>
    </lineage>
</organism>